<gene>
    <name evidence="1" type="ORF">CRE_17362</name>
</gene>
<dbReference type="EMBL" id="DS268471">
    <property type="protein sequence ID" value="EFP08177.1"/>
    <property type="molecule type" value="Genomic_DNA"/>
</dbReference>
<accession>E3MS36</accession>
<dbReference type="HOGENOM" id="CLU_1103660_0_0_1"/>
<organism evidence="2">
    <name type="scientific">Caenorhabditis remanei</name>
    <name type="common">Caenorhabditis vulgaris</name>
    <dbReference type="NCBI Taxonomy" id="31234"/>
    <lineage>
        <taxon>Eukaryota</taxon>
        <taxon>Metazoa</taxon>
        <taxon>Ecdysozoa</taxon>
        <taxon>Nematoda</taxon>
        <taxon>Chromadorea</taxon>
        <taxon>Rhabditida</taxon>
        <taxon>Rhabditina</taxon>
        <taxon>Rhabditomorpha</taxon>
        <taxon>Rhabditoidea</taxon>
        <taxon>Rhabditidae</taxon>
        <taxon>Peloderinae</taxon>
        <taxon>Caenorhabditis</taxon>
    </lineage>
</organism>
<protein>
    <submittedName>
        <fullName evidence="1">Uncharacterized protein</fullName>
    </submittedName>
</protein>
<evidence type="ECO:0000313" key="1">
    <source>
        <dbReference type="EMBL" id="EFP08177.1"/>
    </source>
</evidence>
<dbReference type="Proteomes" id="UP000008281">
    <property type="component" value="Unassembled WGS sequence"/>
</dbReference>
<name>E3MS36_CAERE</name>
<dbReference type="OrthoDB" id="5782671at2759"/>
<reference evidence="1" key="1">
    <citation type="submission" date="2007-07" db="EMBL/GenBank/DDBJ databases">
        <title>PCAP assembly of the Caenorhabditis remanei genome.</title>
        <authorList>
            <consortium name="The Caenorhabditis remanei Sequencing Consortium"/>
            <person name="Wilson R.K."/>
        </authorList>
    </citation>
    <scope>NUCLEOTIDE SEQUENCE [LARGE SCALE GENOMIC DNA]</scope>
    <source>
        <strain evidence="1">PB4641</strain>
    </source>
</reference>
<proteinExistence type="predicted"/>
<dbReference type="PANTHER" id="PTHR35178">
    <property type="entry name" value="FOLATE RECEPTOR HOMOLOG-RELATED"/>
    <property type="match status" value="1"/>
</dbReference>
<dbReference type="PROSITE" id="PS51257">
    <property type="entry name" value="PROKAR_LIPOPROTEIN"/>
    <property type="match status" value="1"/>
</dbReference>
<dbReference type="OMA" id="CAMCIAG"/>
<evidence type="ECO:0000313" key="2">
    <source>
        <dbReference type="Proteomes" id="UP000008281"/>
    </source>
</evidence>
<dbReference type="AlphaFoldDB" id="E3MS36"/>
<keyword evidence="2" id="KW-1185">Reference proteome</keyword>
<dbReference type="PANTHER" id="PTHR35178:SF1">
    <property type="entry name" value="CUB DOMAIN-CONTAINING PROTEIN-RELATED"/>
    <property type="match status" value="1"/>
</dbReference>
<dbReference type="eggNOG" id="ENOG502RQSM">
    <property type="taxonomic scope" value="Eukaryota"/>
</dbReference>
<sequence length="252" mass="28655">MKPKFIIFFGSVISLMMVTSTTMASALSCHQCVGGDFLLRKSLMQNPIALQKMGWVHQWAATDCLTGNWNVIDCQTTCVSIWIRKVEGYSNGVMFDCADDLIYHTPDIPGKGNIYSKEAIILMDDAEYQNIRQGYNITYQFRTKTIPVDQKLMATYFPVNDGNFHNVNEKYMTYPAANQKMSTATLIFYWILIGICFMGLLVLVVAWIKCCVKKPRQHAENEPTVIMSSLAANIDQHRSENQISRQYTEISV</sequence>